<dbReference type="RefSeq" id="WP_132028524.1">
    <property type="nucleotide sequence ID" value="NZ_SMAI01000001.1"/>
</dbReference>
<evidence type="ECO:0000256" key="10">
    <source>
        <dbReference type="ARBA" id="ARBA00023136"/>
    </source>
</evidence>
<dbReference type="PANTHER" id="PTHR34128">
    <property type="entry name" value="CYTOCHROME C-TYPE BIOGENESIS PROTEIN CCME HOMOLOG, MITOCHONDRIAL"/>
    <property type="match status" value="1"/>
</dbReference>
<keyword evidence="6 12" id="KW-0201">Cytochrome c-type biogenesis</keyword>
<comment type="function">
    <text evidence="11 12">Heme chaperone required for the biogenesis of c-type cytochromes. Transiently binds heme delivered by CcmC and transfers the heme to apo-cytochromes in a process facilitated by CcmF and CcmH.</text>
</comment>
<proteinExistence type="inferred from homology"/>
<comment type="subcellular location">
    <subcellularLocation>
        <location evidence="1">Cell inner membrane</location>
    </subcellularLocation>
    <subcellularLocation>
        <location evidence="12">Cell membrane</location>
        <topology evidence="12">Single-pass type II membrane protein</topology>
    </subcellularLocation>
</comment>
<dbReference type="OrthoDB" id="9793584at2"/>
<evidence type="ECO:0000256" key="9">
    <source>
        <dbReference type="ARBA" id="ARBA00023004"/>
    </source>
</evidence>
<evidence type="ECO:0000256" key="2">
    <source>
        <dbReference type="ARBA" id="ARBA00022475"/>
    </source>
</evidence>
<keyword evidence="4 12" id="KW-0812">Transmembrane</keyword>
<dbReference type="PANTHER" id="PTHR34128:SF2">
    <property type="entry name" value="CYTOCHROME C-TYPE BIOGENESIS PROTEIN CCME HOMOLOG, MITOCHONDRIAL"/>
    <property type="match status" value="1"/>
</dbReference>
<dbReference type="GO" id="GO:0046872">
    <property type="term" value="F:metal ion binding"/>
    <property type="evidence" value="ECO:0007669"/>
    <property type="project" value="UniProtKB-KW"/>
</dbReference>
<keyword evidence="7 12" id="KW-0735">Signal-anchor</keyword>
<dbReference type="InterPro" id="IPR012340">
    <property type="entry name" value="NA-bd_OB-fold"/>
</dbReference>
<organism evidence="14 15">
    <name type="scientific">Aquabacter spiritensis</name>
    <dbReference type="NCBI Taxonomy" id="933073"/>
    <lineage>
        <taxon>Bacteria</taxon>
        <taxon>Pseudomonadati</taxon>
        <taxon>Pseudomonadota</taxon>
        <taxon>Alphaproteobacteria</taxon>
        <taxon>Hyphomicrobiales</taxon>
        <taxon>Xanthobacteraceae</taxon>
        <taxon>Aquabacter</taxon>
    </lineage>
</organism>
<evidence type="ECO:0000313" key="15">
    <source>
        <dbReference type="Proteomes" id="UP000294664"/>
    </source>
</evidence>
<dbReference type="GO" id="GO:0017004">
    <property type="term" value="P:cytochrome complex assembly"/>
    <property type="evidence" value="ECO:0007669"/>
    <property type="project" value="UniProtKB-KW"/>
</dbReference>
<keyword evidence="8 12" id="KW-1133">Transmembrane helix</keyword>
<dbReference type="InterPro" id="IPR004329">
    <property type="entry name" value="CcmE"/>
</dbReference>
<evidence type="ECO:0000256" key="8">
    <source>
        <dbReference type="ARBA" id="ARBA00022989"/>
    </source>
</evidence>
<dbReference type="GO" id="GO:0005886">
    <property type="term" value="C:plasma membrane"/>
    <property type="evidence" value="ECO:0007669"/>
    <property type="project" value="UniProtKB-SubCell"/>
</dbReference>
<keyword evidence="3 12" id="KW-0349">Heme</keyword>
<gene>
    <name evidence="12" type="primary">ccmE</name>
    <name evidence="12" type="synonym">cycJ</name>
    <name evidence="14" type="ORF">EDC64_101121</name>
</gene>
<evidence type="ECO:0000256" key="13">
    <source>
        <dbReference type="PIRSR" id="PIRSR604329-50"/>
    </source>
</evidence>
<feature type="binding site" description="covalent" evidence="12 13">
    <location>
        <position position="121"/>
    </location>
    <ligand>
        <name>heme</name>
        <dbReference type="ChEBI" id="CHEBI:30413"/>
    </ligand>
</feature>
<feature type="topological domain" description="Extracellular" evidence="12">
    <location>
        <begin position="29"/>
        <end position="163"/>
    </location>
</feature>
<keyword evidence="10 12" id="KW-0472">Membrane</keyword>
<dbReference type="NCBIfam" id="NF009731">
    <property type="entry name" value="PRK13254.1-5"/>
    <property type="match status" value="1"/>
</dbReference>
<sequence length="163" mass="17166">MTRKGRRLVLIGAALGVLGLAAGLILTALNDTIVFFRTPTEVAQRQVAPGERLRLGGLVEAGSLVKEGPNVRFVVTDGAARVNVAYSGMLPDLFREGQGVVTEGALRPDGTFSADTVLAKHDERYMPREVADTLKKSGHWMEDAQNARAGAAVPVSAGGSVAR</sequence>
<feature type="topological domain" description="Cytoplasmic" evidence="12">
    <location>
        <begin position="1"/>
        <end position="7"/>
    </location>
</feature>
<dbReference type="NCBIfam" id="NF009727">
    <property type="entry name" value="PRK13254.1-1"/>
    <property type="match status" value="1"/>
</dbReference>
<evidence type="ECO:0000256" key="12">
    <source>
        <dbReference type="HAMAP-Rule" id="MF_01959"/>
    </source>
</evidence>
<evidence type="ECO:0000313" key="14">
    <source>
        <dbReference type="EMBL" id="TCT07602.1"/>
    </source>
</evidence>
<dbReference type="Gene3D" id="2.40.50.140">
    <property type="entry name" value="Nucleic acid-binding proteins"/>
    <property type="match status" value="1"/>
</dbReference>
<keyword evidence="5 12" id="KW-0479">Metal-binding</keyword>
<dbReference type="AlphaFoldDB" id="A0A4R3M3L0"/>
<dbReference type="Proteomes" id="UP000294664">
    <property type="component" value="Unassembled WGS sequence"/>
</dbReference>
<dbReference type="InterPro" id="IPR036127">
    <property type="entry name" value="CcmE-like_sf"/>
</dbReference>
<feature type="binding site" description="axial binding residue" evidence="12 13">
    <location>
        <position position="125"/>
    </location>
    <ligand>
        <name>heme</name>
        <dbReference type="ChEBI" id="CHEBI:30413"/>
    </ligand>
    <ligandPart>
        <name>Fe</name>
        <dbReference type="ChEBI" id="CHEBI:18248"/>
    </ligandPart>
</feature>
<dbReference type="FunFam" id="2.40.50.140:FF:000104">
    <property type="entry name" value="Cytochrome c-type biogenesis protein CcmE"/>
    <property type="match status" value="1"/>
</dbReference>
<dbReference type="EMBL" id="SMAI01000001">
    <property type="protein sequence ID" value="TCT07602.1"/>
    <property type="molecule type" value="Genomic_DNA"/>
</dbReference>
<keyword evidence="15" id="KW-1185">Reference proteome</keyword>
<evidence type="ECO:0000256" key="5">
    <source>
        <dbReference type="ARBA" id="ARBA00022723"/>
    </source>
</evidence>
<evidence type="ECO:0000256" key="7">
    <source>
        <dbReference type="ARBA" id="ARBA00022968"/>
    </source>
</evidence>
<comment type="similarity">
    <text evidence="12">Belongs to the CcmE/CycJ family.</text>
</comment>
<comment type="caution">
    <text evidence="14">The sequence shown here is derived from an EMBL/GenBank/DDBJ whole genome shotgun (WGS) entry which is preliminary data.</text>
</comment>
<protein>
    <recommendedName>
        <fullName evidence="12">Cytochrome c-type biogenesis protein CcmE</fullName>
    </recommendedName>
    <alternativeName>
        <fullName evidence="12">Cytochrome c maturation protein E</fullName>
    </alternativeName>
    <alternativeName>
        <fullName evidence="12">Heme chaperone CcmE</fullName>
    </alternativeName>
</protein>
<evidence type="ECO:0000256" key="11">
    <source>
        <dbReference type="ARBA" id="ARBA00056663"/>
    </source>
</evidence>
<dbReference type="GO" id="GO:0017003">
    <property type="term" value="P:protein-heme linkage"/>
    <property type="evidence" value="ECO:0007669"/>
    <property type="project" value="UniProtKB-UniRule"/>
</dbReference>
<keyword evidence="9 12" id="KW-0408">Iron</keyword>
<accession>A0A4R3M3L0</accession>
<dbReference type="Pfam" id="PF03100">
    <property type="entry name" value="CcmE"/>
    <property type="match status" value="1"/>
</dbReference>
<evidence type="ECO:0000256" key="3">
    <source>
        <dbReference type="ARBA" id="ARBA00022617"/>
    </source>
</evidence>
<dbReference type="SUPFAM" id="SSF82093">
    <property type="entry name" value="Heme chaperone CcmE"/>
    <property type="match status" value="1"/>
</dbReference>
<reference evidence="14 15" key="1">
    <citation type="submission" date="2019-03" db="EMBL/GenBank/DDBJ databases">
        <title>Genomic Encyclopedia of Type Strains, Phase IV (KMG-IV): sequencing the most valuable type-strain genomes for metagenomic binning, comparative biology and taxonomic classification.</title>
        <authorList>
            <person name="Goeker M."/>
        </authorList>
    </citation>
    <scope>NUCLEOTIDE SEQUENCE [LARGE SCALE GENOMIC DNA]</scope>
    <source>
        <strain evidence="14 15">DSM 9035</strain>
    </source>
</reference>
<evidence type="ECO:0000256" key="4">
    <source>
        <dbReference type="ARBA" id="ARBA00022692"/>
    </source>
</evidence>
<dbReference type="HAMAP" id="MF_01959">
    <property type="entry name" value="CcmE"/>
    <property type="match status" value="1"/>
</dbReference>
<keyword evidence="2 12" id="KW-1003">Cell membrane</keyword>
<evidence type="ECO:0000256" key="1">
    <source>
        <dbReference type="ARBA" id="ARBA00004533"/>
    </source>
</evidence>
<name>A0A4R3M3L0_9HYPH</name>
<evidence type="ECO:0000256" key="6">
    <source>
        <dbReference type="ARBA" id="ARBA00022748"/>
    </source>
</evidence>
<dbReference type="GO" id="GO:0020037">
    <property type="term" value="F:heme binding"/>
    <property type="evidence" value="ECO:0007669"/>
    <property type="project" value="InterPro"/>
</dbReference>